<accession>A0ABT4VAZ7</accession>
<keyword evidence="2" id="KW-0812">Transmembrane</keyword>
<evidence type="ECO:0000256" key="2">
    <source>
        <dbReference type="SAM" id="Phobius"/>
    </source>
</evidence>
<dbReference type="Gene3D" id="3.30.70.2390">
    <property type="match status" value="1"/>
</dbReference>
<feature type="domain" description="LytR/CpsA/Psr regulator C-terminal" evidence="3">
    <location>
        <begin position="126"/>
        <end position="216"/>
    </location>
</feature>
<gene>
    <name evidence="4" type="ORF">OU415_37290</name>
</gene>
<proteinExistence type="predicted"/>
<keyword evidence="2" id="KW-1133">Transmembrane helix</keyword>
<dbReference type="InterPro" id="IPR027381">
    <property type="entry name" value="LytR/CpsA/Psr_C"/>
</dbReference>
<comment type="caution">
    <text evidence="4">The sequence shown here is derived from an EMBL/GenBank/DDBJ whole genome shotgun (WGS) entry which is preliminary data.</text>
</comment>
<protein>
    <submittedName>
        <fullName evidence="4">LytR C-terminal domain-containing protein</fullName>
    </submittedName>
</protein>
<organism evidence="4 5">
    <name type="scientific">Saccharopolyspora oryzae</name>
    <dbReference type="NCBI Taxonomy" id="2997343"/>
    <lineage>
        <taxon>Bacteria</taxon>
        <taxon>Bacillati</taxon>
        <taxon>Actinomycetota</taxon>
        <taxon>Actinomycetes</taxon>
        <taxon>Pseudonocardiales</taxon>
        <taxon>Pseudonocardiaceae</taxon>
        <taxon>Saccharopolyspora</taxon>
    </lineage>
</organism>
<evidence type="ECO:0000313" key="5">
    <source>
        <dbReference type="Proteomes" id="UP001210380"/>
    </source>
</evidence>
<dbReference type="Proteomes" id="UP001210380">
    <property type="component" value="Unassembled WGS sequence"/>
</dbReference>
<evidence type="ECO:0000259" key="3">
    <source>
        <dbReference type="Pfam" id="PF13399"/>
    </source>
</evidence>
<keyword evidence="5" id="KW-1185">Reference proteome</keyword>
<feature type="compositionally biased region" description="Polar residues" evidence="1">
    <location>
        <begin position="113"/>
        <end position="123"/>
    </location>
</feature>
<feature type="transmembrane region" description="Helical" evidence="2">
    <location>
        <begin position="14"/>
        <end position="35"/>
    </location>
</feature>
<sequence>MTSGESTGPAKAKIVGYGLIGAGVIAGAIGLATLFSGGDTSNTAQPLPPEPGNYPAQSSLVQPQPPGPGSADPEQKPEEPQQPAPLPPAAENGQQPGQNGQQQPPAGQQNQQRPGTPNGSGQGTEQIVVRVYNNSTISGLAHRAAEDFRKAGYDVPEVGNYSAGLIPTTTIYFRPGTQEEAQAKDIAARFGARAEARFEGIQDATPGLIAIITNDYKGPSAAK</sequence>
<feature type="region of interest" description="Disordered" evidence="1">
    <location>
        <begin position="34"/>
        <end position="123"/>
    </location>
</feature>
<dbReference type="EMBL" id="JAQGLA010000149">
    <property type="protein sequence ID" value="MDA3631130.1"/>
    <property type="molecule type" value="Genomic_DNA"/>
</dbReference>
<dbReference type="Pfam" id="PF13399">
    <property type="entry name" value="LytR_C"/>
    <property type="match status" value="1"/>
</dbReference>
<feature type="compositionally biased region" description="Low complexity" evidence="1">
    <location>
        <begin position="89"/>
        <end position="112"/>
    </location>
</feature>
<keyword evidence="2" id="KW-0472">Membrane</keyword>
<dbReference type="RefSeq" id="WP_270954462.1">
    <property type="nucleotide sequence ID" value="NZ_JAQGLA010000149.1"/>
</dbReference>
<name>A0ABT4VAZ7_9PSEU</name>
<evidence type="ECO:0000256" key="1">
    <source>
        <dbReference type="SAM" id="MobiDB-lite"/>
    </source>
</evidence>
<evidence type="ECO:0000313" key="4">
    <source>
        <dbReference type="EMBL" id="MDA3631130.1"/>
    </source>
</evidence>
<reference evidence="4 5" key="1">
    <citation type="submission" date="2022-11" db="EMBL/GenBank/DDBJ databases">
        <title>Draft genome sequence of Saccharopolyspora sp. WRP15-2 isolated from rhizosphere soils of wild rice in Thailand.</title>
        <authorList>
            <person name="Duangmal K."/>
            <person name="Kammanee S."/>
            <person name="Muangham S."/>
        </authorList>
    </citation>
    <scope>NUCLEOTIDE SEQUENCE [LARGE SCALE GENOMIC DNA]</scope>
    <source>
        <strain evidence="4 5">WRP15-2</strain>
    </source>
</reference>